<name>A0A1U7LVX9_NEOID</name>
<gene>
    <name evidence="1" type="ORF">NEOLI_000333</name>
</gene>
<dbReference type="Proteomes" id="UP000186594">
    <property type="component" value="Unassembled WGS sequence"/>
</dbReference>
<reference evidence="1 2" key="1">
    <citation type="submission" date="2016-04" db="EMBL/GenBank/DDBJ databases">
        <title>Evolutionary innovation and constraint leading to complex multicellularity in the Ascomycota.</title>
        <authorList>
            <person name="Cisse O."/>
            <person name="Nguyen A."/>
            <person name="Hewitt D.A."/>
            <person name="Jedd G."/>
            <person name="Stajich J.E."/>
        </authorList>
    </citation>
    <scope>NUCLEOTIDE SEQUENCE [LARGE SCALE GENOMIC DNA]</scope>
    <source>
        <strain evidence="1 2">DAH-3</strain>
    </source>
</reference>
<proteinExistence type="predicted"/>
<keyword evidence="2" id="KW-1185">Reference proteome</keyword>
<accession>A0A1U7LVX9</accession>
<protein>
    <submittedName>
        <fullName evidence="1">Uncharacterized protein</fullName>
    </submittedName>
</protein>
<evidence type="ECO:0000313" key="1">
    <source>
        <dbReference type="EMBL" id="OLL26702.1"/>
    </source>
</evidence>
<sequence>MMFSWTVMMSFMSEELASKRPEFRYQPNFDEVPFLQTLPFLEGRHVFGAETTFCSSTFKLPTCSRVAESSCKLPDQTSSLREIREPTGS</sequence>
<dbReference type="AlphaFoldDB" id="A0A1U7LVX9"/>
<organism evidence="1 2">
    <name type="scientific">Neolecta irregularis (strain DAH-3)</name>
    <dbReference type="NCBI Taxonomy" id="1198029"/>
    <lineage>
        <taxon>Eukaryota</taxon>
        <taxon>Fungi</taxon>
        <taxon>Dikarya</taxon>
        <taxon>Ascomycota</taxon>
        <taxon>Taphrinomycotina</taxon>
        <taxon>Neolectales</taxon>
        <taxon>Neolectaceae</taxon>
        <taxon>Neolecta</taxon>
    </lineage>
</organism>
<feature type="non-terminal residue" evidence="1">
    <location>
        <position position="89"/>
    </location>
</feature>
<comment type="caution">
    <text evidence="1">The sequence shown here is derived from an EMBL/GenBank/DDBJ whole genome shotgun (WGS) entry which is preliminary data.</text>
</comment>
<evidence type="ECO:0000313" key="2">
    <source>
        <dbReference type="Proteomes" id="UP000186594"/>
    </source>
</evidence>
<dbReference type="EMBL" id="LXFE01000152">
    <property type="protein sequence ID" value="OLL26702.1"/>
    <property type="molecule type" value="Genomic_DNA"/>
</dbReference>